<dbReference type="InterPro" id="IPR007221">
    <property type="entry name" value="MreC"/>
</dbReference>
<dbReference type="HOGENOM" id="CLU_042663_2_0_0"/>
<dbReference type="GO" id="GO:0008360">
    <property type="term" value="P:regulation of cell shape"/>
    <property type="evidence" value="ECO:0007669"/>
    <property type="project" value="UniProtKB-KW"/>
</dbReference>
<dbReference type="PANTHER" id="PTHR34138:SF1">
    <property type="entry name" value="CELL SHAPE-DETERMINING PROTEIN MREC"/>
    <property type="match status" value="1"/>
</dbReference>
<name>B0VJH8_CLOAI</name>
<proteinExistence type="inferred from homology"/>
<evidence type="ECO:0000256" key="2">
    <source>
        <dbReference type="ARBA" id="ARBA00013855"/>
    </source>
</evidence>
<dbReference type="KEGG" id="caci:CLOAM1806"/>
<dbReference type="PANTHER" id="PTHR34138">
    <property type="entry name" value="CELL SHAPE-DETERMINING PROTEIN MREC"/>
    <property type="match status" value="1"/>
</dbReference>
<dbReference type="InterPro" id="IPR055342">
    <property type="entry name" value="MreC_beta-barrel_core"/>
</dbReference>
<evidence type="ECO:0000259" key="6">
    <source>
        <dbReference type="Pfam" id="PF04085"/>
    </source>
</evidence>
<feature type="coiled-coil region" evidence="5">
    <location>
        <begin position="51"/>
        <end position="85"/>
    </location>
</feature>
<dbReference type="Pfam" id="PF04085">
    <property type="entry name" value="MreC"/>
    <property type="match status" value="1"/>
</dbReference>
<keyword evidence="3" id="KW-0133">Cell shape</keyword>
<dbReference type="EMBL" id="CU466930">
    <property type="protein sequence ID" value="CAO81638.1"/>
    <property type="molecule type" value="Genomic_DNA"/>
</dbReference>
<keyword evidence="5" id="KW-0175">Coiled coil</keyword>
<dbReference type="Gene3D" id="2.40.10.340">
    <property type="entry name" value="Rod shape-determining protein MreC, domain 1"/>
    <property type="match status" value="1"/>
</dbReference>
<dbReference type="AlphaFoldDB" id="B0VJH8"/>
<dbReference type="Gene3D" id="2.40.10.350">
    <property type="entry name" value="Rod shape-determining protein MreC, domain 2"/>
    <property type="match status" value="1"/>
</dbReference>
<dbReference type="eggNOG" id="COG1792">
    <property type="taxonomic scope" value="Bacteria"/>
</dbReference>
<sequence>MLKKNLVPLILIVLSLLMLIGSNESRLKKAGWMGNTVFFPFVRSLKAVETRQELKQEVFSLRKRLAETTLENLALQNELKQYTSAFSIAFDIGEADLVQAEIIGISGQYQELNLIVDKGIGSRIQIDDPVISANGIVGKIIQVSADHSIVLPFSNPRFQLPVMDSRTSVQGILQADISGSIAMNLIKLGSDIAVGDTIVTSNLSRLFPKSYPVGTIKRIRESQDNLFISADINPFTLVENLEHIFILKKAVKNE</sequence>
<evidence type="ECO:0000256" key="1">
    <source>
        <dbReference type="ARBA" id="ARBA00009369"/>
    </source>
</evidence>
<evidence type="ECO:0000256" key="3">
    <source>
        <dbReference type="ARBA" id="ARBA00022960"/>
    </source>
</evidence>
<reference evidence="7 8" key="1">
    <citation type="journal article" date="2008" name="J. Bacteriol.">
        <title>'Candidatus Cloacamonas acidaminovorans': genome sequence reconstruction provides a first glimpse of a new bacterial division.</title>
        <authorList>
            <person name="Pelletier E."/>
            <person name="Kreimeyer A."/>
            <person name="Bocs S."/>
            <person name="Rouy Z."/>
            <person name="Gyapay G."/>
            <person name="Chouari R."/>
            <person name="Riviere D."/>
            <person name="Ganesan A."/>
            <person name="Daegelen P."/>
            <person name="Sghir A."/>
            <person name="Cohen G.N."/>
            <person name="Medigue C."/>
            <person name="Weissenbach J."/>
            <person name="Le Paslier D."/>
        </authorList>
    </citation>
    <scope>NUCLEOTIDE SEQUENCE [LARGE SCALE GENOMIC DNA]</scope>
    <source>
        <strain evidence="8">Evry</strain>
    </source>
</reference>
<comment type="similarity">
    <text evidence="1">Belongs to the MreC family.</text>
</comment>
<dbReference type="OrthoDB" id="9808025at2"/>
<dbReference type="InterPro" id="IPR042175">
    <property type="entry name" value="Cell/Rod_MreC_2"/>
</dbReference>
<dbReference type="GO" id="GO:0005886">
    <property type="term" value="C:plasma membrane"/>
    <property type="evidence" value="ECO:0007669"/>
    <property type="project" value="TreeGrafter"/>
</dbReference>
<dbReference type="Proteomes" id="UP000002019">
    <property type="component" value="Chromosome"/>
</dbReference>
<dbReference type="InterPro" id="IPR042177">
    <property type="entry name" value="Cell/Rod_1"/>
</dbReference>
<gene>
    <name evidence="7" type="ordered locus">CLOAM1806</name>
</gene>
<keyword evidence="8" id="KW-1185">Reference proteome</keyword>
<evidence type="ECO:0000313" key="7">
    <source>
        <dbReference type="EMBL" id="CAO81638.1"/>
    </source>
</evidence>
<protein>
    <recommendedName>
        <fullName evidence="2">Cell shape-determining protein MreC</fullName>
    </recommendedName>
    <alternativeName>
        <fullName evidence="4">Cell shape protein MreC</fullName>
    </alternativeName>
</protein>
<dbReference type="PIRSF" id="PIRSF038471">
    <property type="entry name" value="MreC"/>
    <property type="match status" value="1"/>
</dbReference>
<evidence type="ECO:0000256" key="5">
    <source>
        <dbReference type="SAM" id="Coils"/>
    </source>
</evidence>
<dbReference type="RefSeq" id="WP_015425496.1">
    <property type="nucleotide sequence ID" value="NC_020449.1"/>
</dbReference>
<evidence type="ECO:0000256" key="4">
    <source>
        <dbReference type="ARBA" id="ARBA00032089"/>
    </source>
</evidence>
<evidence type="ECO:0000313" key="8">
    <source>
        <dbReference type="Proteomes" id="UP000002019"/>
    </source>
</evidence>
<organism evidence="7 8">
    <name type="scientific">Cloacimonas acidaminovorans (strain Evry)</name>
    <dbReference type="NCBI Taxonomy" id="459349"/>
    <lineage>
        <taxon>Bacteria</taxon>
        <taxon>Pseudomonadati</taxon>
        <taxon>Candidatus Cloacimonadota</taxon>
        <taxon>Candidatus Cloacimonadia</taxon>
        <taxon>Candidatus Cloacimonadales</taxon>
        <taxon>Candidatus Cloacimonadaceae</taxon>
        <taxon>Candidatus Cloacimonas</taxon>
    </lineage>
</organism>
<feature type="domain" description="Rod shape-determining protein MreC beta-barrel core" evidence="6">
    <location>
        <begin position="103"/>
        <end position="248"/>
    </location>
</feature>
<dbReference type="STRING" id="459349.CLOAM1806"/>
<accession>B0VJH8</accession>